<name>A0A8C9FSA8_PAVCR</name>
<dbReference type="GO" id="GO:0030574">
    <property type="term" value="P:collagen catabolic process"/>
    <property type="evidence" value="ECO:0007669"/>
    <property type="project" value="TreeGrafter"/>
</dbReference>
<reference evidence="19" key="2">
    <citation type="submission" date="2025-09" db="UniProtKB">
        <authorList>
            <consortium name="Ensembl"/>
        </authorList>
    </citation>
    <scope>IDENTIFICATION</scope>
</reference>
<feature type="disulfide bond" evidence="15">
    <location>
        <begin position="136"/>
        <end position="322"/>
    </location>
</feature>
<dbReference type="InterPro" id="IPR036375">
    <property type="entry name" value="Hemopexin-like_dom_sf"/>
</dbReference>
<dbReference type="PROSITE" id="PS51642">
    <property type="entry name" value="HEMOPEXIN_2"/>
    <property type="match status" value="4"/>
</dbReference>
<dbReference type="InterPro" id="IPR018486">
    <property type="entry name" value="Hemopexin_CS"/>
</dbReference>
<evidence type="ECO:0000256" key="16">
    <source>
        <dbReference type="PROSITE-ProRule" id="PRU01011"/>
    </source>
</evidence>
<feature type="active site" evidence="12">
    <location>
        <position position="62"/>
    </location>
</feature>
<protein>
    <submittedName>
        <fullName evidence="19">Matrix metallopeptidase 27</fullName>
    </submittedName>
</protein>
<sequence>SALCGTHSSGHNDFIPFDGPGGSVAHAYAPGKDFGGDAHFDEDETWTKSTEGANLFYVAAHEFGHSLGLFHSKDPNALMYPVYRKFDPSVFPLHQDDINGIQSLYGPSPNTSNDQRDSAEIKDPTESKEPVLPNSCGPDLTFDAVTTFRGEIIFFKDKHLWRVYPDNSEVELELISAFWPSLPSGIQAAYENMKDQILFFKGNNFWIVSGYKVLLGFPKNINTLGFPKGVKKIDAAVCNKNTGKTDFFVGDKYWRYDENTQSMEKGYPRRTVNDFPGISQRIDAVFQHKGLFYFFHGSRQLKFDPTAKKVISEIKSNSWFNC</sequence>
<keyword evidence="9" id="KW-0482">Metalloprotease</keyword>
<feature type="binding site" evidence="14">
    <location>
        <position position="13"/>
    </location>
    <ligand>
        <name>Zn(2+)</name>
        <dbReference type="ChEBI" id="CHEBI:29105"/>
        <label>1</label>
    </ligand>
</feature>
<dbReference type="InterPro" id="IPR024079">
    <property type="entry name" value="MetalloPept_cat_dom_sf"/>
</dbReference>
<evidence type="ECO:0000256" key="8">
    <source>
        <dbReference type="ARBA" id="ARBA00022837"/>
    </source>
</evidence>
<dbReference type="GO" id="GO:0031012">
    <property type="term" value="C:extracellular matrix"/>
    <property type="evidence" value="ECO:0007669"/>
    <property type="project" value="InterPro"/>
</dbReference>
<dbReference type="Ensembl" id="ENSPSTT00000018181.1">
    <property type="protein sequence ID" value="ENSPSTP00000017343.1"/>
    <property type="gene ID" value="ENSPSTG00000012361.1"/>
</dbReference>
<evidence type="ECO:0000256" key="10">
    <source>
        <dbReference type="ARBA" id="ARBA00023145"/>
    </source>
</evidence>
<dbReference type="InterPro" id="IPR000585">
    <property type="entry name" value="Hemopexin-like_dom"/>
</dbReference>
<keyword evidence="2" id="KW-0645">Protease</keyword>
<dbReference type="CDD" id="cd04278">
    <property type="entry name" value="ZnMc_MMP"/>
    <property type="match status" value="1"/>
</dbReference>
<evidence type="ECO:0000256" key="7">
    <source>
        <dbReference type="ARBA" id="ARBA00022833"/>
    </source>
</evidence>
<keyword evidence="10" id="KW-0865">Zymogen</keyword>
<feature type="binding site" evidence="14">
    <location>
        <position position="236"/>
    </location>
    <ligand>
        <name>Ca(2+)</name>
        <dbReference type="ChEBI" id="CHEBI:29108"/>
        <label>5</label>
    </ligand>
</feature>
<feature type="binding site" evidence="14">
    <location>
        <position position="285"/>
    </location>
    <ligand>
        <name>Ca(2+)</name>
        <dbReference type="ChEBI" id="CHEBI:29108"/>
        <label>5</label>
    </ligand>
</feature>
<dbReference type="Gene3D" id="2.110.10.10">
    <property type="entry name" value="Hemopexin-like domain"/>
    <property type="match status" value="1"/>
</dbReference>
<keyword evidence="20" id="KW-1185">Reference proteome</keyword>
<evidence type="ECO:0000256" key="12">
    <source>
        <dbReference type="PIRSR" id="PIRSR001191-1"/>
    </source>
</evidence>
<evidence type="ECO:0000256" key="2">
    <source>
        <dbReference type="ARBA" id="ARBA00022670"/>
    </source>
</evidence>
<feature type="domain" description="Peptidase metallopeptidase" evidence="18">
    <location>
        <begin position="1"/>
        <end position="107"/>
    </location>
</feature>
<dbReference type="SMART" id="SM00120">
    <property type="entry name" value="HX"/>
    <property type="match status" value="4"/>
</dbReference>
<comment type="similarity">
    <text evidence="1">Belongs to the peptidase M10A family.</text>
</comment>
<feature type="binding site" evidence="14">
    <location>
        <position position="35"/>
    </location>
    <ligand>
        <name>Ca(2+)</name>
        <dbReference type="ChEBI" id="CHEBI:29108"/>
        <label>2</label>
    </ligand>
</feature>
<feature type="binding site" evidence="14">
    <location>
        <position position="44"/>
    </location>
    <ligand>
        <name>Ca(2+)</name>
        <dbReference type="ChEBI" id="CHEBI:29108"/>
        <label>1</label>
    </ligand>
</feature>
<feature type="repeat" description="Hemopexin" evidence="16">
    <location>
        <begin position="133"/>
        <end position="182"/>
    </location>
</feature>
<dbReference type="PIRSF" id="PIRSF001191">
    <property type="entry name" value="Peptidase_M10A_matrix"/>
    <property type="match status" value="1"/>
</dbReference>
<feature type="binding site" evidence="14">
    <location>
        <position position="18"/>
    </location>
    <ligand>
        <name>Ca(2+)</name>
        <dbReference type="ChEBI" id="CHEBI:29108"/>
        <label>3</label>
    </ligand>
</feature>
<dbReference type="Pfam" id="PF00413">
    <property type="entry name" value="Peptidase_M10"/>
    <property type="match status" value="1"/>
</dbReference>
<feature type="binding site" evidence="14">
    <location>
        <position position="79"/>
    </location>
    <ligand>
        <name>Zn(2+)</name>
        <dbReference type="ChEBI" id="CHEBI:29105"/>
        <label>2</label>
        <note>catalytic</note>
    </ligand>
</feature>
<feature type="region of interest" description="Disordered" evidence="17">
    <location>
        <begin position="102"/>
        <end position="133"/>
    </location>
</feature>
<keyword evidence="6" id="KW-0378">Hydrolase</keyword>
<dbReference type="AlphaFoldDB" id="A0A8C9FSA8"/>
<evidence type="ECO:0000256" key="5">
    <source>
        <dbReference type="ARBA" id="ARBA00022737"/>
    </source>
</evidence>
<evidence type="ECO:0000256" key="1">
    <source>
        <dbReference type="ARBA" id="ARBA00010370"/>
    </source>
</evidence>
<feature type="binding site" evidence="14">
    <location>
        <position position="37"/>
    </location>
    <ligand>
        <name>Ca(2+)</name>
        <dbReference type="ChEBI" id="CHEBI:29108"/>
        <label>2</label>
    </ligand>
</feature>
<evidence type="ECO:0000256" key="6">
    <source>
        <dbReference type="ARBA" id="ARBA00022801"/>
    </source>
</evidence>
<feature type="binding site" evidence="13">
    <location>
        <position position="71"/>
    </location>
    <ligand>
        <name>Zn(2+)</name>
        <dbReference type="ChEBI" id="CHEBI:29105"/>
        <label>2</label>
        <note>catalytic</note>
    </ligand>
</feature>
<evidence type="ECO:0000313" key="19">
    <source>
        <dbReference type="Ensembl" id="ENSPSTP00000017343.1"/>
    </source>
</evidence>
<dbReference type="InterPro" id="IPR021190">
    <property type="entry name" value="Pept_M10A"/>
</dbReference>
<dbReference type="FunFam" id="2.110.10.10:FF:000002">
    <property type="entry name" value="Matrix metallopeptidase 3"/>
    <property type="match status" value="1"/>
</dbReference>
<feature type="compositionally biased region" description="Basic and acidic residues" evidence="17">
    <location>
        <begin position="114"/>
        <end position="129"/>
    </location>
</feature>
<dbReference type="GO" id="GO:0030198">
    <property type="term" value="P:extracellular matrix organization"/>
    <property type="evidence" value="ECO:0007669"/>
    <property type="project" value="TreeGrafter"/>
</dbReference>
<evidence type="ECO:0000256" key="13">
    <source>
        <dbReference type="PIRSR" id="PIRSR001191-2"/>
    </source>
</evidence>
<dbReference type="InterPro" id="IPR018487">
    <property type="entry name" value="Hemopexin-like_repeat"/>
</dbReference>
<dbReference type="PRINTS" id="PR00138">
    <property type="entry name" value="MATRIXIN"/>
</dbReference>
<evidence type="ECO:0000256" key="11">
    <source>
        <dbReference type="ARBA" id="ARBA00023157"/>
    </source>
</evidence>
<feature type="repeat" description="Hemopexin" evidence="16">
    <location>
        <begin position="183"/>
        <end position="228"/>
    </location>
</feature>
<dbReference type="SMART" id="SM00235">
    <property type="entry name" value="ZnMc"/>
    <property type="match status" value="1"/>
</dbReference>
<dbReference type="SUPFAM" id="SSF55486">
    <property type="entry name" value="Metalloproteases ('zincins'), catalytic domain"/>
    <property type="match status" value="1"/>
</dbReference>
<dbReference type="GO" id="GO:0006508">
    <property type="term" value="P:proteolysis"/>
    <property type="evidence" value="ECO:0007669"/>
    <property type="project" value="UniProtKB-KW"/>
</dbReference>
<feature type="binding site" evidence="14">
    <location>
        <position position="11"/>
    </location>
    <ligand>
        <name>Zn(2+)</name>
        <dbReference type="ChEBI" id="CHEBI:29105"/>
        <label>1</label>
    </ligand>
</feature>
<dbReference type="InterPro" id="IPR001818">
    <property type="entry name" value="Pept_M10_metallopeptidase"/>
</dbReference>
<keyword evidence="7 13" id="KW-0862">Zinc</keyword>
<feature type="binding site" evidence="13">
    <location>
        <position position="61"/>
    </location>
    <ligand>
        <name>Zn(2+)</name>
        <dbReference type="ChEBI" id="CHEBI:29105"/>
        <label>2</label>
        <note>catalytic</note>
    </ligand>
</feature>
<evidence type="ECO:0000256" key="9">
    <source>
        <dbReference type="ARBA" id="ARBA00023049"/>
    </source>
</evidence>
<evidence type="ECO:0000313" key="20">
    <source>
        <dbReference type="Proteomes" id="UP000694428"/>
    </source>
</evidence>
<dbReference type="InterPro" id="IPR033739">
    <property type="entry name" value="M10A_MMP"/>
</dbReference>
<proteinExistence type="inferred from homology"/>
<evidence type="ECO:0000256" key="14">
    <source>
        <dbReference type="PIRSR" id="PIRSR621190-2"/>
    </source>
</evidence>
<keyword evidence="4" id="KW-0732">Signal</keyword>
<feature type="binding site" evidence="14">
    <location>
        <position position="19"/>
    </location>
    <ligand>
        <name>Ca(2+)</name>
        <dbReference type="ChEBI" id="CHEBI:29108"/>
        <label>3</label>
    </ligand>
</feature>
<feature type="repeat" description="Hemopexin" evidence="16">
    <location>
        <begin position="279"/>
        <end position="322"/>
    </location>
</feature>
<keyword evidence="8 14" id="KW-0106">Calcium</keyword>
<dbReference type="PANTHER" id="PTHR10201:SF291">
    <property type="entry name" value="MATRIX METALLOPROTEINASE 1, ISOFORM C-RELATED"/>
    <property type="match status" value="1"/>
</dbReference>
<dbReference type="InterPro" id="IPR006026">
    <property type="entry name" value="Peptidase_Metallo"/>
</dbReference>
<reference evidence="19" key="1">
    <citation type="submission" date="2025-08" db="UniProtKB">
        <authorList>
            <consortium name="Ensembl"/>
        </authorList>
    </citation>
    <scope>IDENTIFICATION</scope>
</reference>
<dbReference type="Gene3D" id="3.40.390.10">
    <property type="entry name" value="Collagenase (Catalytic Domain)"/>
    <property type="match status" value="1"/>
</dbReference>
<evidence type="ECO:0000256" key="3">
    <source>
        <dbReference type="ARBA" id="ARBA00022723"/>
    </source>
</evidence>
<evidence type="ECO:0000256" key="17">
    <source>
        <dbReference type="SAM" id="MobiDB-lite"/>
    </source>
</evidence>
<evidence type="ECO:0000259" key="18">
    <source>
        <dbReference type="SMART" id="SM00235"/>
    </source>
</evidence>
<evidence type="ECO:0000256" key="4">
    <source>
        <dbReference type="ARBA" id="ARBA00022729"/>
    </source>
</evidence>
<dbReference type="GO" id="GO:0004222">
    <property type="term" value="F:metalloendopeptidase activity"/>
    <property type="evidence" value="ECO:0007669"/>
    <property type="project" value="InterPro"/>
</dbReference>
<feature type="binding site" evidence="14">
    <location>
        <position position="143"/>
    </location>
    <ligand>
        <name>Ca(2+)</name>
        <dbReference type="ChEBI" id="CHEBI:29108"/>
        <label>4</label>
    </ligand>
</feature>
<feature type="binding site" evidence="14">
    <location>
        <position position="283"/>
    </location>
    <ligand>
        <name>Ca(2+)</name>
        <dbReference type="ChEBI" id="CHEBI:29108"/>
        <label>4</label>
    </ligand>
</feature>
<evidence type="ECO:0000256" key="15">
    <source>
        <dbReference type="PIRSR" id="PIRSR621190-3"/>
    </source>
</evidence>
<dbReference type="Pfam" id="PF00045">
    <property type="entry name" value="Hemopexin"/>
    <property type="match status" value="4"/>
</dbReference>
<feature type="binding site" evidence="14">
    <location>
        <position position="39"/>
    </location>
    <ligand>
        <name>Zn(2+)</name>
        <dbReference type="ChEBI" id="CHEBI:29105"/>
        <label>1</label>
    </ligand>
</feature>
<feature type="binding site" evidence="14">
    <location>
        <position position="44"/>
    </location>
    <ligand>
        <name>Ca(2+)</name>
        <dbReference type="ChEBI" id="CHEBI:29108"/>
        <label>3</label>
    </ligand>
</feature>
<organism evidence="19 20">
    <name type="scientific">Pavo cristatus</name>
    <name type="common">Indian peafowl</name>
    <name type="synonym">Blue peafowl</name>
    <dbReference type="NCBI Taxonomy" id="9049"/>
    <lineage>
        <taxon>Eukaryota</taxon>
        <taxon>Metazoa</taxon>
        <taxon>Chordata</taxon>
        <taxon>Craniata</taxon>
        <taxon>Vertebrata</taxon>
        <taxon>Euteleostomi</taxon>
        <taxon>Archelosauria</taxon>
        <taxon>Archosauria</taxon>
        <taxon>Dinosauria</taxon>
        <taxon>Saurischia</taxon>
        <taxon>Theropoda</taxon>
        <taxon>Coelurosauria</taxon>
        <taxon>Aves</taxon>
        <taxon>Neognathae</taxon>
        <taxon>Galloanserae</taxon>
        <taxon>Galliformes</taxon>
        <taxon>Phasianidae</taxon>
        <taxon>Phasianinae</taxon>
        <taxon>Pavo</taxon>
    </lineage>
</organism>
<dbReference type="SUPFAM" id="SSF50923">
    <property type="entry name" value="Hemopexin-like domain"/>
    <property type="match status" value="1"/>
</dbReference>
<feature type="binding site" evidence="13">
    <location>
        <position position="65"/>
    </location>
    <ligand>
        <name>Zn(2+)</name>
        <dbReference type="ChEBI" id="CHEBI:29105"/>
        <label>2</label>
        <note>catalytic</note>
    </ligand>
</feature>
<keyword evidence="11 15" id="KW-1015">Disulfide bond</keyword>
<feature type="binding site" evidence="14">
    <location>
        <position position="41"/>
    </location>
    <ligand>
        <name>Ca(2+)</name>
        <dbReference type="ChEBI" id="CHEBI:29108"/>
        <label>3</label>
    </ligand>
</feature>
<feature type="repeat" description="Hemopexin" evidence="16">
    <location>
        <begin position="230"/>
        <end position="278"/>
    </location>
</feature>
<dbReference type="PROSITE" id="PS00024">
    <property type="entry name" value="HEMOPEXIN"/>
    <property type="match status" value="1"/>
</dbReference>
<accession>A0A8C9FSA8</accession>
<comment type="cofactor">
    <cofactor evidence="14">
        <name>Zn(2+)</name>
        <dbReference type="ChEBI" id="CHEBI:29105"/>
    </cofactor>
    <text evidence="14">Binds 2 Zn(2+) ions per subunit.</text>
</comment>
<dbReference type="Proteomes" id="UP000694428">
    <property type="component" value="Unplaced"/>
</dbReference>
<dbReference type="GO" id="GO:0008270">
    <property type="term" value="F:zinc ion binding"/>
    <property type="evidence" value="ECO:0007669"/>
    <property type="project" value="InterPro"/>
</dbReference>
<feature type="binding site" evidence="14">
    <location>
        <position position="189"/>
    </location>
    <ligand>
        <name>Ca(2+)</name>
        <dbReference type="ChEBI" id="CHEBI:29108"/>
        <label>5</label>
    </ligand>
</feature>
<feature type="binding site" evidence="14">
    <location>
        <position position="26"/>
    </location>
    <ligand>
        <name>Zn(2+)</name>
        <dbReference type="ChEBI" id="CHEBI:29105"/>
        <label>1</label>
    </ligand>
</feature>
<dbReference type="CDD" id="cd00094">
    <property type="entry name" value="HX"/>
    <property type="match status" value="1"/>
</dbReference>
<keyword evidence="5" id="KW-0677">Repeat</keyword>
<dbReference type="PANTHER" id="PTHR10201">
    <property type="entry name" value="MATRIX METALLOPROTEINASE"/>
    <property type="match status" value="1"/>
</dbReference>
<comment type="cofactor">
    <cofactor evidence="14">
        <name>Ca(2+)</name>
        <dbReference type="ChEBI" id="CHEBI:29108"/>
    </cofactor>
    <text evidence="14">Can bind about 5 Ca(2+) ions per subunit.</text>
</comment>
<keyword evidence="3 13" id="KW-0479">Metal-binding</keyword>